<reference evidence="1 2" key="1">
    <citation type="submission" date="2014-04" db="EMBL/GenBank/DDBJ databases">
        <title>Evolutionary Origins and Diversification of the Mycorrhizal Mutualists.</title>
        <authorList>
            <consortium name="DOE Joint Genome Institute"/>
            <consortium name="Mycorrhizal Genomics Consortium"/>
            <person name="Kohler A."/>
            <person name="Kuo A."/>
            <person name="Nagy L.G."/>
            <person name="Floudas D."/>
            <person name="Copeland A."/>
            <person name="Barry K.W."/>
            <person name="Cichocki N."/>
            <person name="Veneault-Fourrey C."/>
            <person name="LaButti K."/>
            <person name="Lindquist E.A."/>
            <person name="Lipzen A."/>
            <person name="Lundell T."/>
            <person name="Morin E."/>
            <person name="Murat C."/>
            <person name="Riley R."/>
            <person name="Ohm R."/>
            <person name="Sun H."/>
            <person name="Tunlid A."/>
            <person name="Henrissat B."/>
            <person name="Grigoriev I.V."/>
            <person name="Hibbett D.S."/>
            <person name="Martin F."/>
        </authorList>
    </citation>
    <scope>NUCLEOTIDE SEQUENCE [LARGE SCALE GENOMIC DNA]</scope>
    <source>
        <strain evidence="1 2">Koide BX008</strain>
    </source>
</reference>
<dbReference type="EMBL" id="KN818354">
    <property type="protein sequence ID" value="KIL57897.1"/>
    <property type="molecule type" value="Genomic_DNA"/>
</dbReference>
<accession>A0A0C2W9K9</accession>
<evidence type="ECO:0000313" key="2">
    <source>
        <dbReference type="Proteomes" id="UP000054549"/>
    </source>
</evidence>
<organism evidence="1 2">
    <name type="scientific">Amanita muscaria (strain Koide BX008)</name>
    <dbReference type="NCBI Taxonomy" id="946122"/>
    <lineage>
        <taxon>Eukaryota</taxon>
        <taxon>Fungi</taxon>
        <taxon>Dikarya</taxon>
        <taxon>Basidiomycota</taxon>
        <taxon>Agaricomycotina</taxon>
        <taxon>Agaricomycetes</taxon>
        <taxon>Agaricomycetidae</taxon>
        <taxon>Agaricales</taxon>
        <taxon>Pluteineae</taxon>
        <taxon>Amanitaceae</taxon>
        <taxon>Amanita</taxon>
    </lineage>
</organism>
<proteinExistence type="predicted"/>
<dbReference type="Proteomes" id="UP000054549">
    <property type="component" value="Unassembled WGS sequence"/>
</dbReference>
<sequence length="100" mass="11716">MDLIEKTLSRRTVAVDSKLPQIDFRSKRRRGRGPSHVNIVTAWQLHLPRSKLGDNVLALIMKRPANEVLLYSSDQLFKHLEIFGQKKIKRIRKNHILEYS</sequence>
<dbReference type="HOGENOM" id="CLU_2305331_0_0_1"/>
<gene>
    <name evidence="1" type="ORF">M378DRAFT_357519</name>
</gene>
<name>A0A0C2W9K9_AMAMK</name>
<dbReference type="InParanoid" id="A0A0C2W9K9"/>
<evidence type="ECO:0000313" key="1">
    <source>
        <dbReference type="EMBL" id="KIL57897.1"/>
    </source>
</evidence>
<protein>
    <submittedName>
        <fullName evidence="1">Uncharacterized protein</fullName>
    </submittedName>
</protein>
<dbReference type="AlphaFoldDB" id="A0A0C2W9K9"/>
<keyword evidence="2" id="KW-1185">Reference proteome</keyword>